<dbReference type="Proteomes" id="UP000190951">
    <property type="component" value="Chromosome"/>
</dbReference>
<dbReference type="KEGG" id="crw:CROST_040590"/>
<dbReference type="EMBL" id="CP096983">
    <property type="protein sequence ID" value="URZ13307.1"/>
    <property type="molecule type" value="Genomic_DNA"/>
</dbReference>
<evidence type="ECO:0000313" key="1">
    <source>
        <dbReference type="EMBL" id="URZ13307.1"/>
    </source>
</evidence>
<accession>A0A1S8KXP2</accession>
<dbReference type="RefSeq" id="WP_077833991.1">
    <property type="nucleotide sequence ID" value="NZ_CP096983.1"/>
</dbReference>
<dbReference type="AlphaFoldDB" id="A0A1S8KXP2"/>
<proteinExistence type="predicted"/>
<gene>
    <name evidence="1" type="ORF">CROST_040590</name>
</gene>
<name>A0A1S8KXP2_9CLOT</name>
<sequence>MQDVIFDEFQNLVEESLIRHSSLLDILSKLQESQGRINRAIVKSATRCGCIEINAKKQQLPEDLSDIKALKNSLKTHVRGKLCENCRDVLMNEIGNNLFYLSALCNTLDINLYDILLKEYDKIDTLGKFNLR</sequence>
<keyword evidence="2" id="KW-1185">Reference proteome</keyword>
<dbReference type="STRING" id="84029.CROST_42650"/>
<evidence type="ECO:0000313" key="2">
    <source>
        <dbReference type="Proteomes" id="UP000190951"/>
    </source>
</evidence>
<organism evidence="1 2">
    <name type="scientific">Clostridium felsineum</name>
    <dbReference type="NCBI Taxonomy" id="36839"/>
    <lineage>
        <taxon>Bacteria</taxon>
        <taxon>Bacillati</taxon>
        <taxon>Bacillota</taxon>
        <taxon>Clostridia</taxon>
        <taxon>Eubacteriales</taxon>
        <taxon>Clostridiaceae</taxon>
        <taxon>Clostridium</taxon>
    </lineage>
</organism>
<reference evidence="1 2" key="1">
    <citation type="submission" date="2022-04" db="EMBL/GenBank/DDBJ databases">
        <title>Genome sequence of C. roseum typestrain.</title>
        <authorList>
            <person name="Poehlein A."/>
            <person name="Schoch T."/>
            <person name="Duerre P."/>
            <person name="Daniel R."/>
        </authorList>
    </citation>
    <scope>NUCLEOTIDE SEQUENCE [LARGE SCALE GENOMIC DNA]</scope>
    <source>
        <strain evidence="1 2">DSM 7320</strain>
    </source>
</reference>
<protein>
    <submittedName>
        <fullName evidence="1">Uncharacterized protein</fullName>
    </submittedName>
</protein>